<evidence type="ECO:0000313" key="2">
    <source>
        <dbReference type="Proteomes" id="UP000317039"/>
    </source>
</evidence>
<name>A0A516NG82_9NOCA</name>
<gene>
    <name evidence="1" type="ORF">FOH10_03205</name>
</gene>
<dbReference type="GeneID" id="80331406"/>
<protein>
    <submittedName>
        <fullName evidence="1">ANTAR domain-containing protein</fullName>
    </submittedName>
</protein>
<dbReference type="SUPFAM" id="SSF55781">
    <property type="entry name" value="GAF domain-like"/>
    <property type="match status" value="1"/>
</dbReference>
<dbReference type="RefSeq" id="WP_143979560.1">
    <property type="nucleotide sequence ID" value="NZ_CP041695.1"/>
</dbReference>
<dbReference type="EMBL" id="CP041695">
    <property type="protein sequence ID" value="QDP77905.1"/>
    <property type="molecule type" value="Genomic_DNA"/>
</dbReference>
<organism evidence="1 2">
    <name type="scientific">Nocardia otitidiscaviarum</name>
    <dbReference type="NCBI Taxonomy" id="1823"/>
    <lineage>
        <taxon>Bacteria</taxon>
        <taxon>Bacillati</taxon>
        <taxon>Actinomycetota</taxon>
        <taxon>Actinomycetes</taxon>
        <taxon>Mycobacteriales</taxon>
        <taxon>Nocardiaceae</taxon>
        <taxon>Nocardia</taxon>
    </lineage>
</organism>
<dbReference type="KEGG" id="nod:FOH10_03205"/>
<dbReference type="AlphaFoldDB" id="A0A516NG82"/>
<evidence type="ECO:0000313" key="1">
    <source>
        <dbReference type="EMBL" id="QDP77905.1"/>
    </source>
</evidence>
<accession>A0A516NG82</accession>
<proteinExistence type="predicted"/>
<sequence>MSRVSAQLLPAGRTAIMVCTGGQNWEMLGASDPIATLWAQLQVAAGEGPGPTAYSLDAPVLVPDLGAALAGGRWPLLAMSGIGERGGAVFSFPLHQGAIRVGTLDLYTDTPMALDQAGFASTVEIADLVTVILLAGVRAWARTSDSNGSTPGSEGLGPWWEVAVSTREIHQATGMVAVQLGVDIADAYSRIVARALTEGRPIEMLAADILTRRIRFDPGDSEPGRYDPDVL</sequence>
<reference evidence="1 2" key="1">
    <citation type="submission" date="2019-07" db="EMBL/GenBank/DDBJ databases">
        <title>Complete Genome Sequence and Methylome Analysis of Nocardia otitidis-caviarum NEB252.</title>
        <authorList>
            <person name="Fomenkov A."/>
            <person name="Anton B.P."/>
            <person name="Vincze T."/>
            <person name="Roberts R.J."/>
        </authorList>
    </citation>
    <scope>NUCLEOTIDE SEQUENCE [LARGE SCALE GENOMIC DNA]</scope>
    <source>
        <strain evidence="1 2">NEB252</strain>
    </source>
</reference>
<dbReference type="Proteomes" id="UP000317039">
    <property type="component" value="Chromosome"/>
</dbReference>